<evidence type="ECO:0000313" key="4">
    <source>
        <dbReference type="Proteomes" id="UP000008827"/>
    </source>
</evidence>
<feature type="compositionally biased region" description="Basic and acidic residues" evidence="1">
    <location>
        <begin position="154"/>
        <end position="165"/>
    </location>
</feature>
<keyword evidence="4" id="KW-1185">Reference proteome</keyword>
<dbReference type="Proteomes" id="UP000008827">
    <property type="component" value="Chromosome 9"/>
</dbReference>
<dbReference type="EMBL" id="CM000842">
    <property type="protein sequence ID" value="KRH38926.1"/>
    <property type="molecule type" value="Genomic_DNA"/>
</dbReference>
<dbReference type="InParanoid" id="A0A0R0I9F4"/>
<reference evidence="3" key="2">
    <citation type="submission" date="2018-02" db="UniProtKB">
        <authorList>
            <consortium name="EnsemblPlants"/>
        </authorList>
    </citation>
    <scope>IDENTIFICATION</scope>
    <source>
        <strain evidence="3">Williams 82</strain>
    </source>
</reference>
<evidence type="ECO:0000256" key="1">
    <source>
        <dbReference type="SAM" id="MobiDB-lite"/>
    </source>
</evidence>
<accession>A0A0R0I9F4</accession>
<proteinExistence type="predicted"/>
<gene>
    <name evidence="2" type="ORF">GLYMA_09G167200</name>
</gene>
<name>A0A0R0I9F4_SOYBN</name>
<protein>
    <submittedName>
        <fullName evidence="2 3">Uncharacterized protein</fullName>
    </submittedName>
</protein>
<organism evidence="2">
    <name type="scientific">Glycine max</name>
    <name type="common">Soybean</name>
    <name type="synonym">Glycine hispida</name>
    <dbReference type="NCBI Taxonomy" id="3847"/>
    <lineage>
        <taxon>Eukaryota</taxon>
        <taxon>Viridiplantae</taxon>
        <taxon>Streptophyta</taxon>
        <taxon>Embryophyta</taxon>
        <taxon>Tracheophyta</taxon>
        <taxon>Spermatophyta</taxon>
        <taxon>Magnoliopsida</taxon>
        <taxon>eudicotyledons</taxon>
        <taxon>Gunneridae</taxon>
        <taxon>Pentapetalae</taxon>
        <taxon>rosids</taxon>
        <taxon>fabids</taxon>
        <taxon>Fabales</taxon>
        <taxon>Fabaceae</taxon>
        <taxon>Papilionoideae</taxon>
        <taxon>50 kb inversion clade</taxon>
        <taxon>NPAAA clade</taxon>
        <taxon>indigoferoid/millettioid clade</taxon>
        <taxon>Phaseoleae</taxon>
        <taxon>Glycine</taxon>
        <taxon>Glycine subgen. Soja</taxon>
    </lineage>
</organism>
<dbReference type="Gramene" id="KRH38926">
    <property type="protein sequence ID" value="KRH38926"/>
    <property type="gene ID" value="GLYMA_09G167200"/>
</dbReference>
<reference evidence="2 3" key="1">
    <citation type="journal article" date="2010" name="Nature">
        <title>Genome sequence of the palaeopolyploid soybean.</title>
        <authorList>
            <person name="Schmutz J."/>
            <person name="Cannon S.B."/>
            <person name="Schlueter J."/>
            <person name="Ma J."/>
            <person name="Mitros T."/>
            <person name="Nelson W."/>
            <person name="Hyten D.L."/>
            <person name="Song Q."/>
            <person name="Thelen J.J."/>
            <person name="Cheng J."/>
            <person name="Xu D."/>
            <person name="Hellsten U."/>
            <person name="May G.D."/>
            <person name="Yu Y."/>
            <person name="Sakurai T."/>
            <person name="Umezawa T."/>
            <person name="Bhattacharyya M.K."/>
            <person name="Sandhu D."/>
            <person name="Valliyodan B."/>
            <person name="Lindquist E."/>
            <person name="Peto M."/>
            <person name="Grant D."/>
            <person name="Shu S."/>
            <person name="Goodstein D."/>
            <person name="Barry K."/>
            <person name="Futrell-Griggs M."/>
            <person name="Abernathy B."/>
            <person name="Du J."/>
            <person name="Tian Z."/>
            <person name="Zhu L."/>
            <person name="Gill N."/>
            <person name="Joshi T."/>
            <person name="Libault M."/>
            <person name="Sethuraman A."/>
            <person name="Zhang X.-C."/>
            <person name="Shinozaki K."/>
            <person name="Nguyen H.T."/>
            <person name="Wing R.A."/>
            <person name="Cregan P."/>
            <person name="Specht J."/>
            <person name="Grimwood J."/>
            <person name="Rokhsar D."/>
            <person name="Stacey G."/>
            <person name="Shoemaker R.C."/>
            <person name="Jackson S.A."/>
        </authorList>
    </citation>
    <scope>NUCLEOTIDE SEQUENCE [LARGE SCALE GENOMIC DNA]</scope>
    <source>
        <strain evidence="3">cv. Williams 82</strain>
        <tissue evidence="2">Callus</tissue>
    </source>
</reference>
<feature type="compositionally biased region" description="Acidic residues" evidence="1">
    <location>
        <begin position="136"/>
        <end position="148"/>
    </location>
</feature>
<sequence>MVGPTGHEGGVVACAVFTTRGANAEVEEAFVGDEVHAALGVLVPLIVAVDDAVAGVEVVGEGRDGVVNWGAGLDEMMTDLGRWRERTKSRGVYWLVRGREPSLVHAALDVLVPLVVVVDDVVVGVEVVEEGDDGMVDWGVDLDEDDDGSGVLEGKNKEGESRRNG</sequence>
<reference evidence="2" key="3">
    <citation type="submission" date="2018-07" db="EMBL/GenBank/DDBJ databases">
        <title>WGS assembly of Glycine max.</title>
        <authorList>
            <person name="Schmutz J."/>
            <person name="Cannon S."/>
            <person name="Schlueter J."/>
            <person name="Ma J."/>
            <person name="Mitros T."/>
            <person name="Nelson W."/>
            <person name="Hyten D."/>
            <person name="Song Q."/>
            <person name="Thelen J."/>
            <person name="Cheng J."/>
            <person name="Xu D."/>
            <person name="Hellsten U."/>
            <person name="May G."/>
            <person name="Yu Y."/>
            <person name="Sakurai T."/>
            <person name="Umezawa T."/>
            <person name="Bhattacharyya M."/>
            <person name="Sandhu D."/>
            <person name="Valliyodan B."/>
            <person name="Lindquist E."/>
            <person name="Peto M."/>
            <person name="Grant D."/>
            <person name="Shu S."/>
            <person name="Goodstein D."/>
            <person name="Barry K."/>
            <person name="Futrell-Griggs M."/>
            <person name="Abernathy B."/>
            <person name="Du J."/>
            <person name="Tian Z."/>
            <person name="Zhu L."/>
            <person name="Gill N."/>
            <person name="Joshi T."/>
            <person name="Libault M."/>
            <person name="Sethuraman A."/>
            <person name="Zhang X."/>
            <person name="Shinozaki K."/>
            <person name="Nguyen H."/>
            <person name="Wing R."/>
            <person name="Cregan P."/>
            <person name="Specht J."/>
            <person name="Grimwood J."/>
            <person name="Rokhsar D."/>
            <person name="Stacey G."/>
            <person name="Shoemaker R."/>
            <person name="Jackson S."/>
        </authorList>
    </citation>
    <scope>NUCLEOTIDE SEQUENCE</scope>
    <source>
        <tissue evidence="2">Callus</tissue>
    </source>
</reference>
<evidence type="ECO:0000313" key="3">
    <source>
        <dbReference type="EnsemblPlants" id="KRH38926"/>
    </source>
</evidence>
<feature type="region of interest" description="Disordered" evidence="1">
    <location>
        <begin position="136"/>
        <end position="165"/>
    </location>
</feature>
<dbReference type="AlphaFoldDB" id="A0A0R0I9F4"/>
<dbReference type="EnsemblPlants" id="KRH38926">
    <property type="protein sequence ID" value="KRH38926"/>
    <property type="gene ID" value="GLYMA_09G167200"/>
</dbReference>
<evidence type="ECO:0000313" key="2">
    <source>
        <dbReference type="EMBL" id="KRH38926.1"/>
    </source>
</evidence>